<feature type="transmembrane region" description="Helical" evidence="2">
    <location>
        <begin position="219"/>
        <end position="243"/>
    </location>
</feature>
<accession>A0A7E5VQT5</accession>
<feature type="chain" id="PRO_5028813765" evidence="3">
    <location>
        <begin position="19"/>
        <end position="374"/>
    </location>
</feature>
<evidence type="ECO:0000256" key="2">
    <source>
        <dbReference type="SAM" id="Phobius"/>
    </source>
</evidence>
<feature type="signal peptide" evidence="3">
    <location>
        <begin position="1"/>
        <end position="18"/>
    </location>
</feature>
<dbReference type="AlphaFoldDB" id="A0A7E5VQT5"/>
<name>A0A7E5VQT5_TRINI</name>
<evidence type="ECO:0000256" key="3">
    <source>
        <dbReference type="SAM" id="SignalP"/>
    </source>
</evidence>
<sequence length="374" mass="41398">MFQCIVFILICLVSYGCGGKHGLLLLYRPMDVSNECAFSGRLRYDLSFGMGMSDTLTLVFRTLSEIDYACGVEIVAQSSDVFLVVVIKFPTSIAKNCHANRDAFSVLKKNACIRLCDVIGSRDMLSLYFVVTVKERIRFRFLSNSSINSDIDADLYQVTATSARLKPKTGCNFRNETLCVIDRQEFCFTSGVVCDGIKNCGVTDWFDERKSECSLPIEYLSYAPVIAVVGALICAILAGGHLLMRCLPPLADSFFIFNANEDNRLCIDPIFKPPEQVPFEVNKVKRTSLIPLFSSSSSSQHSEAIEMEPVEVGHAEQEHSSGHSNNGQTGTKRKSTMKSMTAKLQEKIRNVTGRGKIRASMMSSGTERDENGTV</sequence>
<keyword evidence="3" id="KW-0732">Signal</keyword>
<protein>
    <submittedName>
        <fullName evidence="5">Uncharacterized protein LOC113495837</fullName>
    </submittedName>
</protein>
<keyword evidence="2" id="KW-0472">Membrane</keyword>
<keyword evidence="2" id="KW-1133">Transmembrane helix</keyword>
<evidence type="ECO:0000256" key="1">
    <source>
        <dbReference type="SAM" id="MobiDB-lite"/>
    </source>
</evidence>
<dbReference type="RefSeq" id="XP_026730627.1">
    <property type="nucleotide sequence ID" value="XM_026874826.1"/>
</dbReference>
<gene>
    <name evidence="5" type="primary">LOC113495837</name>
</gene>
<organism evidence="4 5">
    <name type="scientific">Trichoplusia ni</name>
    <name type="common">Cabbage looper</name>
    <dbReference type="NCBI Taxonomy" id="7111"/>
    <lineage>
        <taxon>Eukaryota</taxon>
        <taxon>Metazoa</taxon>
        <taxon>Ecdysozoa</taxon>
        <taxon>Arthropoda</taxon>
        <taxon>Hexapoda</taxon>
        <taxon>Insecta</taxon>
        <taxon>Pterygota</taxon>
        <taxon>Neoptera</taxon>
        <taxon>Endopterygota</taxon>
        <taxon>Lepidoptera</taxon>
        <taxon>Glossata</taxon>
        <taxon>Ditrysia</taxon>
        <taxon>Noctuoidea</taxon>
        <taxon>Noctuidae</taxon>
        <taxon>Plusiinae</taxon>
        <taxon>Trichoplusia</taxon>
    </lineage>
</organism>
<feature type="compositionally biased region" description="Basic and acidic residues" evidence="1">
    <location>
        <begin position="312"/>
        <end position="321"/>
    </location>
</feature>
<dbReference type="InParanoid" id="A0A7E5VQT5"/>
<dbReference type="Proteomes" id="UP000322000">
    <property type="component" value="Chromosome 7"/>
</dbReference>
<feature type="region of interest" description="Disordered" evidence="1">
    <location>
        <begin position="312"/>
        <end position="374"/>
    </location>
</feature>
<dbReference type="GeneID" id="113495837"/>
<reference evidence="5" key="1">
    <citation type="submission" date="2025-08" db="UniProtKB">
        <authorList>
            <consortium name="RefSeq"/>
        </authorList>
    </citation>
    <scope>IDENTIFICATION</scope>
</reference>
<keyword evidence="4" id="KW-1185">Reference proteome</keyword>
<evidence type="ECO:0000313" key="4">
    <source>
        <dbReference type="Proteomes" id="UP000322000"/>
    </source>
</evidence>
<dbReference type="OrthoDB" id="7437628at2759"/>
<evidence type="ECO:0000313" key="5">
    <source>
        <dbReference type="RefSeq" id="XP_026730627.1"/>
    </source>
</evidence>
<dbReference type="KEGG" id="tnl:113495837"/>
<keyword evidence="2" id="KW-0812">Transmembrane</keyword>
<proteinExistence type="predicted"/>